<dbReference type="AlphaFoldDB" id="A0A1G1VBR1"/>
<evidence type="ECO:0000256" key="3">
    <source>
        <dbReference type="ARBA" id="ARBA00007931"/>
    </source>
</evidence>
<dbReference type="PANTHER" id="PTHR35864:SF1">
    <property type="entry name" value="ZINC METALLOPROTEASE YWHC-RELATED"/>
    <property type="match status" value="1"/>
</dbReference>
<dbReference type="GO" id="GO:0006508">
    <property type="term" value="P:proteolysis"/>
    <property type="evidence" value="ECO:0007669"/>
    <property type="project" value="UniProtKB-KW"/>
</dbReference>
<dbReference type="GO" id="GO:0005886">
    <property type="term" value="C:plasma membrane"/>
    <property type="evidence" value="ECO:0007669"/>
    <property type="project" value="UniProtKB-SubCell"/>
</dbReference>
<evidence type="ECO:0000256" key="13">
    <source>
        <dbReference type="SAM" id="Phobius"/>
    </source>
</evidence>
<evidence type="ECO:0000259" key="14">
    <source>
        <dbReference type="Pfam" id="PF02163"/>
    </source>
</evidence>
<evidence type="ECO:0000256" key="7">
    <source>
        <dbReference type="ARBA" id="ARBA00022723"/>
    </source>
</evidence>
<dbReference type="InterPro" id="IPR044537">
    <property type="entry name" value="Rip2-like"/>
</dbReference>
<keyword evidence="12 13" id="KW-0472">Membrane</keyword>
<sequence>MLNLIFSDPLLLVIYIAALLLAITVHEFSHALAADKLGDPTPRVQGRLTLNPIKHLDPIGTVALILVGFGWGKPVQFDPYNLENPRRDSALISLAGPASNLIVATIVALLFRLLINSGPIVEITTMMFSVIIYLNVLLAIFNLVPIHPLDGGKILIGLLPKNIASDWDRILNQYGTIILLLLVLPIFGGAPLISKFISPTISFILNLLFPYPSMI</sequence>
<organism evidence="15 16">
    <name type="scientific">Candidatus Blackburnbacteria bacterium RIFCSPLOWO2_01_FULL_40_20</name>
    <dbReference type="NCBI Taxonomy" id="1797519"/>
    <lineage>
        <taxon>Bacteria</taxon>
        <taxon>Candidatus Blackburniibacteriota</taxon>
    </lineage>
</organism>
<feature type="transmembrane region" description="Helical" evidence="13">
    <location>
        <begin position="91"/>
        <end position="111"/>
    </location>
</feature>
<comment type="subcellular location">
    <subcellularLocation>
        <location evidence="2">Cell membrane</location>
        <topology evidence="2">Multi-pass membrane protein</topology>
    </subcellularLocation>
</comment>
<keyword evidence="5" id="KW-0645">Protease</keyword>
<evidence type="ECO:0000313" key="16">
    <source>
        <dbReference type="Proteomes" id="UP000178659"/>
    </source>
</evidence>
<feature type="transmembrane region" description="Helical" evidence="13">
    <location>
        <begin position="55"/>
        <end position="71"/>
    </location>
</feature>
<dbReference type="GO" id="GO:0046872">
    <property type="term" value="F:metal ion binding"/>
    <property type="evidence" value="ECO:0007669"/>
    <property type="project" value="UniProtKB-KW"/>
</dbReference>
<evidence type="ECO:0000313" key="15">
    <source>
        <dbReference type="EMBL" id="OGY12707.1"/>
    </source>
</evidence>
<evidence type="ECO:0000256" key="5">
    <source>
        <dbReference type="ARBA" id="ARBA00022670"/>
    </source>
</evidence>
<feature type="domain" description="Peptidase M50" evidence="14">
    <location>
        <begin position="124"/>
        <end position="182"/>
    </location>
</feature>
<dbReference type="GO" id="GO:0008237">
    <property type="term" value="F:metallopeptidase activity"/>
    <property type="evidence" value="ECO:0007669"/>
    <property type="project" value="UniProtKB-KW"/>
</dbReference>
<name>A0A1G1VBR1_9BACT</name>
<dbReference type="Pfam" id="PF02163">
    <property type="entry name" value="Peptidase_M50"/>
    <property type="match status" value="1"/>
</dbReference>
<dbReference type="EMBL" id="MHCC01000025">
    <property type="protein sequence ID" value="OGY12707.1"/>
    <property type="molecule type" value="Genomic_DNA"/>
</dbReference>
<dbReference type="Proteomes" id="UP000178659">
    <property type="component" value="Unassembled WGS sequence"/>
</dbReference>
<comment type="caution">
    <text evidence="15">The sequence shown here is derived from an EMBL/GenBank/DDBJ whole genome shotgun (WGS) entry which is preliminary data.</text>
</comment>
<keyword evidence="6 13" id="KW-0812">Transmembrane</keyword>
<gene>
    <name evidence="15" type="ORF">A3A77_00230</name>
</gene>
<dbReference type="InterPro" id="IPR008915">
    <property type="entry name" value="Peptidase_M50"/>
</dbReference>
<proteinExistence type="inferred from homology"/>
<evidence type="ECO:0000256" key="8">
    <source>
        <dbReference type="ARBA" id="ARBA00022801"/>
    </source>
</evidence>
<keyword evidence="11" id="KW-0482">Metalloprotease</keyword>
<evidence type="ECO:0000256" key="11">
    <source>
        <dbReference type="ARBA" id="ARBA00023049"/>
    </source>
</evidence>
<reference evidence="15 16" key="1">
    <citation type="journal article" date="2016" name="Nat. Commun.">
        <title>Thousands of microbial genomes shed light on interconnected biogeochemical processes in an aquifer system.</title>
        <authorList>
            <person name="Anantharaman K."/>
            <person name="Brown C.T."/>
            <person name="Hug L.A."/>
            <person name="Sharon I."/>
            <person name="Castelle C.J."/>
            <person name="Probst A.J."/>
            <person name="Thomas B.C."/>
            <person name="Singh A."/>
            <person name="Wilkins M.J."/>
            <person name="Karaoz U."/>
            <person name="Brodie E.L."/>
            <person name="Williams K.H."/>
            <person name="Hubbard S.S."/>
            <person name="Banfield J.F."/>
        </authorList>
    </citation>
    <scope>NUCLEOTIDE SEQUENCE [LARGE SCALE GENOMIC DNA]</scope>
</reference>
<keyword evidence="10 13" id="KW-1133">Transmembrane helix</keyword>
<dbReference type="PANTHER" id="PTHR35864">
    <property type="entry name" value="ZINC METALLOPROTEASE MJ0611-RELATED"/>
    <property type="match status" value="1"/>
</dbReference>
<comment type="cofactor">
    <cofactor evidence="1">
        <name>Zn(2+)</name>
        <dbReference type="ChEBI" id="CHEBI:29105"/>
    </cofactor>
</comment>
<evidence type="ECO:0000256" key="6">
    <source>
        <dbReference type="ARBA" id="ARBA00022692"/>
    </source>
</evidence>
<accession>A0A1G1VBR1</accession>
<keyword evidence="8" id="KW-0378">Hydrolase</keyword>
<feature type="transmembrane region" description="Helical" evidence="13">
    <location>
        <begin position="174"/>
        <end position="193"/>
    </location>
</feature>
<evidence type="ECO:0000256" key="12">
    <source>
        <dbReference type="ARBA" id="ARBA00023136"/>
    </source>
</evidence>
<evidence type="ECO:0000256" key="1">
    <source>
        <dbReference type="ARBA" id="ARBA00001947"/>
    </source>
</evidence>
<evidence type="ECO:0000256" key="9">
    <source>
        <dbReference type="ARBA" id="ARBA00022833"/>
    </source>
</evidence>
<keyword evidence="4" id="KW-1003">Cell membrane</keyword>
<keyword evidence="7" id="KW-0479">Metal-binding</keyword>
<evidence type="ECO:0000256" key="4">
    <source>
        <dbReference type="ARBA" id="ARBA00022475"/>
    </source>
</evidence>
<evidence type="ECO:0000256" key="2">
    <source>
        <dbReference type="ARBA" id="ARBA00004651"/>
    </source>
</evidence>
<dbReference type="InterPro" id="IPR052348">
    <property type="entry name" value="Metallopeptidase_M50B"/>
</dbReference>
<feature type="transmembrane region" description="Helical" evidence="13">
    <location>
        <begin position="12"/>
        <end position="34"/>
    </location>
</feature>
<comment type="similarity">
    <text evidence="3">Belongs to the peptidase M50B family.</text>
</comment>
<dbReference type="CDD" id="cd06158">
    <property type="entry name" value="S2P-M50_like_1"/>
    <property type="match status" value="1"/>
</dbReference>
<keyword evidence="9" id="KW-0862">Zinc</keyword>
<protein>
    <recommendedName>
        <fullName evidence="14">Peptidase M50 domain-containing protein</fullName>
    </recommendedName>
</protein>
<feature type="transmembrane region" description="Helical" evidence="13">
    <location>
        <begin position="123"/>
        <end position="144"/>
    </location>
</feature>
<evidence type="ECO:0000256" key="10">
    <source>
        <dbReference type="ARBA" id="ARBA00022989"/>
    </source>
</evidence>